<sequence>MLAAAVVAVPLLKRLGLGSVVGYLAAGLIIGPFGLQLINDPHTIIDVAELGVVMFLFVIGLEMEPSHLWDLRRQIFGLGSLQVVVCAFLLTFVGMAFGFPWQVSFVSAAGFVLTSTAIVMQALSERGDITEPRGQHIVSILLFEDLLIAPLLAVVAFLAPTEWVHEPTSPLWQRLGTAALSLGALVAIGLWLLNPLFRVLAQAKAREVMTAAALLVVLGAALLMELGGLSMAMGAFVAGVLLSQSSFRHQLEAEVEPFRGLLLGLFFLGVGMSLDLQVVAGNWMLITSGVLALMVVKALCIYGVARLAKSSHDDALDRAVLLAQGGEFAFVLFAEALKLRVISPEVNANMTAIVVLSMAITPVTLLLYKRFARVQPVSMDGVEPAHNLRGNVLIIGFGRVGQIACQAPLAQGAKLSIIDIDPEVIRAASPYGFKVYYGDGARHEILHAAGAHHARAIIICVDDKKAATRIVESTRRYCPQVKVVVRAFDREHALELVKHDADYIVRETFEAALLLGRQAVLTLGASEHEADAVIDEVRKRDAERFALETSGGLFAGRALVLGNIERIDPPNHEARDAQ</sequence>
<evidence type="ECO:0000256" key="11">
    <source>
        <dbReference type="SAM" id="Phobius"/>
    </source>
</evidence>
<dbReference type="PANTHER" id="PTHR46157">
    <property type="entry name" value="K(+) EFFLUX ANTIPORTER 3, CHLOROPLASTIC"/>
    <property type="match status" value="1"/>
</dbReference>
<feature type="transmembrane region" description="Helical" evidence="11">
    <location>
        <begin position="285"/>
        <end position="307"/>
    </location>
</feature>
<keyword evidence="7" id="KW-0630">Potassium</keyword>
<evidence type="ECO:0000256" key="3">
    <source>
        <dbReference type="ARBA" id="ARBA00022448"/>
    </source>
</evidence>
<dbReference type="InterPro" id="IPR038770">
    <property type="entry name" value="Na+/solute_symporter_sf"/>
</dbReference>
<evidence type="ECO:0000256" key="2">
    <source>
        <dbReference type="ARBA" id="ARBA00005551"/>
    </source>
</evidence>
<evidence type="ECO:0000256" key="4">
    <source>
        <dbReference type="ARBA" id="ARBA00022449"/>
    </source>
</evidence>
<dbReference type="GO" id="GO:0012505">
    <property type="term" value="C:endomembrane system"/>
    <property type="evidence" value="ECO:0007669"/>
    <property type="project" value="UniProtKB-SubCell"/>
</dbReference>
<keyword evidence="6 11" id="KW-0812">Transmembrane</keyword>
<keyword evidence="8 11" id="KW-1133">Transmembrane helix</keyword>
<dbReference type="InterPro" id="IPR036291">
    <property type="entry name" value="NAD(P)-bd_dom_sf"/>
</dbReference>
<comment type="similarity">
    <text evidence="2">Belongs to the monovalent cation:proton antiporter 2 (CPA2) transporter (TC 2.A.37) family.</text>
</comment>
<feature type="transmembrane region" description="Helical" evidence="11">
    <location>
        <begin position="171"/>
        <end position="193"/>
    </location>
</feature>
<keyword evidence="4" id="KW-0050">Antiport</keyword>
<keyword evidence="9" id="KW-0406">Ion transport</keyword>
<dbReference type="InterPro" id="IPR006153">
    <property type="entry name" value="Cation/H_exchanger_TM"/>
</dbReference>
<feature type="domain" description="RCK N-terminal" evidence="12">
    <location>
        <begin position="389"/>
        <end position="505"/>
    </location>
</feature>
<dbReference type="GO" id="GO:0006813">
    <property type="term" value="P:potassium ion transport"/>
    <property type="evidence" value="ECO:0007669"/>
    <property type="project" value="UniProtKB-KW"/>
</dbReference>
<keyword evidence="5" id="KW-0633">Potassium transport</keyword>
<accession>A0A0K1QZ07</accession>
<dbReference type="GO" id="GO:0005886">
    <property type="term" value="C:plasma membrane"/>
    <property type="evidence" value="ECO:0007669"/>
    <property type="project" value="TreeGrafter"/>
</dbReference>
<feature type="transmembrane region" description="Helical" evidence="11">
    <location>
        <begin position="349"/>
        <end position="368"/>
    </location>
</feature>
<gene>
    <name evidence="13" type="ORF">B723_19840</name>
</gene>
<feature type="transmembrane region" description="Helical" evidence="11">
    <location>
        <begin position="105"/>
        <end position="124"/>
    </location>
</feature>
<dbReference type="EMBL" id="CP010945">
    <property type="protein sequence ID" value="AKV10902.1"/>
    <property type="molecule type" value="Genomic_DNA"/>
</dbReference>
<dbReference type="GO" id="GO:0015297">
    <property type="term" value="F:antiporter activity"/>
    <property type="evidence" value="ECO:0007669"/>
    <property type="project" value="UniProtKB-KW"/>
</dbReference>
<protein>
    <submittedName>
        <fullName evidence="13">Potassium transporter</fullName>
    </submittedName>
</protein>
<dbReference type="SUPFAM" id="SSF51735">
    <property type="entry name" value="NAD(P)-binding Rossmann-fold domains"/>
    <property type="match status" value="1"/>
</dbReference>
<feature type="transmembrane region" description="Helical" evidence="11">
    <location>
        <begin position="136"/>
        <end position="159"/>
    </location>
</feature>
<evidence type="ECO:0000313" key="14">
    <source>
        <dbReference type="Proteomes" id="UP000017175"/>
    </source>
</evidence>
<keyword evidence="10 11" id="KW-0472">Membrane</keyword>
<dbReference type="PROSITE" id="PS51201">
    <property type="entry name" value="RCK_N"/>
    <property type="match status" value="1"/>
</dbReference>
<dbReference type="Pfam" id="PF02254">
    <property type="entry name" value="TrkA_N"/>
    <property type="match status" value="1"/>
</dbReference>
<evidence type="ECO:0000256" key="8">
    <source>
        <dbReference type="ARBA" id="ARBA00022989"/>
    </source>
</evidence>
<proteinExistence type="inferred from homology"/>
<evidence type="ECO:0000256" key="9">
    <source>
        <dbReference type="ARBA" id="ARBA00023065"/>
    </source>
</evidence>
<dbReference type="Gene3D" id="3.40.50.720">
    <property type="entry name" value="NAD(P)-binding Rossmann-like Domain"/>
    <property type="match status" value="1"/>
</dbReference>
<evidence type="ECO:0000256" key="6">
    <source>
        <dbReference type="ARBA" id="ARBA00022692"/>
    </source>
</evidence>
<keyword evidence="3" id="KW-0813">Transport</keyword>
<evidence type="ECO:0000259" key="12">
    <source>
        <dbReference type="PROSITE" id="PS51201"/>
    </source>
</evidence>
<dbReference type="AlphaFoldDB" id="A0A0K1QZ07"/>
<dbReference type="Pfam" id="PF00999">
    <property type="entry name" value="Na_H_Exchanger"/>
    <property type="match status" value="1"/>
</dbReference>
<dbReference type="InterPro" id="IPR004771">
    <property type="entry name" value="K/H_exchanger"/>
</dbReference>
<organism evidence="13 14">
    <name type="scientific">Pseudomonas fluorescens NCIMB 11764</name>
    <dbReference type="NCBI Taxonomy" id="1221522"/>
    <lineage>
        <taxon>Bacteria</taxon>
        <taxon>Pseudomonadati</taxon>
        <taxon>Pseudomonadota</taxon>
        <taxon>Gammaproteobacteria</taxon>
        <taxon>Pseudomonadales</taxon>
        <taxon>Pseudomonadaceae</taxon>
        <taxon>Pseudomonas</taxon>
    </lineage>
</organism>
<evidence type="ECO:0000256" key="1">
    <source>
        <dbReference type="ARBA" id="ARBA00004127"/>
    </source>
</evidence>
<feature type="transmembrane region" description="Helical" evidence="11">
    <location>
        <begin position="75"/>
        <end position="99"/>
    </location>
</feature>
<dbReference type="NCBIfam" id="TIGR00932">
    <property type="entry name" value="2a37"/>
    <property type="match status" value="1"/>
</dbReference>
<dbReference type="Proteomes" id="UP000017175">
    <property type="component" value="Chromosome"/>
</dbReference>
<dbReference type="eggNOG" id="COG1226">
    <property type="taxonomic scope" value="Bacteria"/>
</dbReference>
<dbReference type="Gene3D" id="1.20.1530.20">
    <property type="match status" value="1"/>
</dbReference>
<dbReference type="eggNOG" id="COG0475">
    <property type="taxonomic scope" value="Bacteria"/>
</dbReference>
<evidence type="ECO:0000256" key="7">
    <source>
        <dbReference type="ARBA" id="ARBA00022958"/>
    </source>
</evidence>
<feature type="transmembrane region" description="Helical" evidence="11">
    <location>
        <begin position="20"/>
        <end position="38"/>
    </location>
</feature>
<evidence type="ECO:0000256" key="5">
    <source>
        <dbReference type="ARBA" id="ARBA00022538"/>
    </source>
</evidence>
<evidence type="ECO:0000313" key="13">
    <source>
        <dbReference type="EMBL" id="AKV10902.1"/>
    </source>
</evidence>
<dbReference type="GO" id="GO:0008324">
    <property type="term" value="F:monoatomic cation transmembrane transporter activity"/>
    <property type="evidence" value="ECO:0007669"/>
    <property type="project" value="InterPro"/>
</dbReference>
<dbReference type="GO" id="GO:1902600">
    <property type="term" value="P:proton transmembrane transport"/>
    <property type="evidence" value="ECO:0007669"/>
    <property type="project" value="InterPro"/>
</dbReference>
<feature type="transmembrane region" description="Helical" evidence="11">
    <location>
        <begin position="44"/>
        <end position="63"/>
    </location>
</feature>
<evidence type="ECO:0000256" key="10">
    <source>
        <dbReference type="ARBA" id="ARBA00023136"/>
    </source>
</evidence>
<dbReference type="InterPro" id="IPR003148">
    <property type="entry name" value="RCK_N"/>
</dbReference>
<reference evidence="13 14" key="1">
    <citation type="journal article" date="2012" name="J. Bacteriol.">
        <title>Draft genome sequence of the cyanide-utilizing bacterium Pseudomonas fluorescens strain NCIMB 11764.</title>
        <authorList>
            <person name="Vilo C.A."/>
            <person name="Benedik M.J."/>
            <person name="Kunz D.A."/>
            <person name="Dong Q."/>
        </authorList>
    </citation>
    <scope>NUCLEOTIDE SEQUENCE [LARGE SCALE GENOMIC DNA]</scope>
    <source>
        <strain evidence="13 14">NCIMB 11764</strain>
    </source>
</reference>
<dbReference type="PANTHER" id="PTHR46157:SF8">
    <property type="entry name" value="GLUTATHIONE-REGULATED POTASSIUM-EFFLUX SYSTEM PROTEIN"/>
    <property type="match status" value="1"/>
</dbReference>
<comment type="subcellular location">
    <subcellularLocation>
        <location evidence="1">Endomembrane system</location>
        <topology evidence="1">Multi-pass membrane protein</topology>
    </subcellularLocation>
</comment>
<name>A0A0K1QZ07_PSEFL</name>
<dbReference type="FunFam" id="3.40.50.720:FF:000036">
    <property type="entry name" value="Glutathione-regulated potassium-efflux system protein KefB"/>
    <property type="match status" value="1"/>
</dbReference>